<evidence type="ECO:0000313" key="2">
    <source>
        <dbReference type="Proteomes" id="UP000019149"/>
    </source>
</evidence>
<sequence length="179" mass="19899">MLVKSGRPSRCLACMSKCLSVVGLPVLKAVLVRPHVVALIKHPRSGVPQHVLPTDQELLLCCVLCRARDRHCRADVRPCLKPRRQLTKVRANLYITVSTAVSVPQIRVDATVLRFWFDVFVHEELFSTPDATLEHCHCGSPLQWTVFGLEWSTTCAPLITEIIATLVCLHGGVNFEAPV</sequence>
<dbReference type="RefSeq" id="XP_024354302.1">
    <property type="nucleotide sequence ID" value="XM_024491159.1"/>
</dbReference>
<gene>
    <name evidence="1" type="ORF">EGR_01910</name>
</gene>
<keyword evidence="2" id="KW-1185">Reference proteome</keyword>
<name>W6UQY7_ECHGR</name>
<dbReference type="GeneID" id="36337625"/>
<dbReference type="CTD" id="36337625"/>
<dbReference type="KEGG" id="egl:EGR_01910"/>
<protein>
    <submittedName>
        <fullName evidence="1">Uncharacterized protein</fullName>
    </submittedName>
</protein>
<reference evidence="1 2" key="1">
    <citation type="journal article" date="2013" name="Nat. Genet.">
        <title>The genome of the hydatid tapeworm Echinococcus granulosus.</title>
        <authorList>
            <person name="Zheng H."/>
            <person name="Zhang W."/>
            <person name="Zhang L."/>
            <person name="Zhang Z."/>
            <person name="Li J."/>
            <person name="Lu G."/>
            <person name="Zhu Y."/>
            <person name="Wang Y."/>
            <person name="Huang Y."/>
            <person name="Liu J."/>
            <person name="Kang H."/>
            <person name="Chen J."/>
            <person name="Wang L."/>
            <person name="Chen A."/>
            <person name="Yu S."/>
            <person name="Gao Z."/>
            <person name="Jin L."/>
            <person name="Gu W."/>
            <person name="Wang Z."/>
            <person name="Zhao L."/>
            <person name="Shi B."/>
            <person name="Wen H."/>
            <person name="Lin R."/>
            <person name="Jones M.K."/>
            <person name="Brejova B."/>
            <person name="Vinar T."/>
            <person name="Zhao G."/>
            <person name="McManus D.P."/>
            <person name="Chen Z."/>
            <person name="Zhou Y."/>
            <person name="Wang S."/>
        </authorList>
    </citation>
    <scope>NUCLEOTIDE SEQUENCE [LARGE SCALE GENOMIC DNA]</scope>
</reference>
<dbReference type="EMBL" id="APAU02000008">
    <property type="protein sequence ID" value="EUB63106.1"/>
    <property type="molecule type" value="Genomic_DNA"/>
</dbReference>
<organism evidence="1 2">
    <name type="scientific">Echinococcus granulosus</name>
    <name type="common">Hydatid tapeworm</name>
    <dbReference type="NCBI Taxonomy" id="6210"/>
    <lineage>
        <taxon>Eukaryota</taxon>
        <taxon>Metazoa</taxon>
        <taxon>Spiralia</taxon>
        <taxon>Lophotrochozoa</taxon>
        <taxon>Platyhelminthes</taxon>
        <taxon>Cestoda</taxon>
        <taxon>Eucestoda</taxon>
        <taxon>Cyclophyllidea</taxon>
        <taxon>Taeniidae</taxon>
        <taxon>Echinococcus</taxon>
        <taxon>Echinococcus granulosus group</taxon>
    </lineage>
</organism>
<dbReference type="Proteomes" id="UP000019149">
    <property type="component" value="Unassembled WGS sequence"/>
</dbReference>
<evidence type="ECO:0000313" key="1">
    <source>
        <dbReference type="EMBL" id="EUB63106.1"/>
    </source>
</evidence>
<dbReference type="AlphaFoldDB" id="W6UQY7"/>
<comment type="caution">
    <text evidence="1">The sequence shown here is derived from an EMBL/GenBank/DDBJ whole genome shotgun (WGS) entry which is preliminary data.</text>
</comment>
<accession>W6UQY7</accession>
<proteinExistence type="predicted"/>